<proteinExistence type="predicted"/>
<dbReference type="Pfam" id="PF07441">
    <property type="entry name" value="BofA"/>
    <property type="match status" value="1"/>
</dbReference>
<dbReference type="Proteomes" id="UP001185015">
    <property type="component" value="Unassembled WGS sequence"/>
</dbReference>
<feature type="transmembrane region" description="Helical" evidence="1">
    <location>
        <begin position="29"/>
        <end position="48"/>
    </location>
</feature>
<dbReference type="EMBL" id="JAVDQI010000002">
    <property type="protein sequence ID" value="MDR6222271.1"/>
    <property type="molecule type" value="Genomic_DNA"/>
</dbReference>
<keyword evidence="1" id="KW-0472">Membrane</keyword>
<dbReference type="InterPro" id="IPR010001">
    <property type="entry name" value="BofA"/>
</dbReference>
<dbReference type="RefSeq" id="WP_270095696.1">
    <property type="nucleotide sequence ID" value="NZ_JAQFFK010000001.1"/>
</dbReference>
<reference evidence="2 3" key="1">
    <citation type="submission" date="2023-07" db="EMBL/GenBank/DDBJ databases">
        <title>Genomic Encyclopedia of Type Strains, Phase IV (KMG-IV): sequencing the most valuable type-strain genomes for metagenomic binning, comparative biology and taxonomic classification.</title>
        <authorList>
            <person name="Goeker M."/>
        </authorList>
    </citation>
    <scope>NUCLEOTIDE SEQUENCE [LARGE SCALE GENOMIC DNA]</scope>
    <source>
        <strain evidence="2 3">DSM 17273</strain>
    </source>
</reference>
<accession>A0AA90TY35</accession>
<keyword evidence="1" id="KW-0812">Transmembrane</keyword>
<sequence>MVMELIIVLVAIIAAIILYKVLKTLKNMVVNTAIGIVILLVAKFVLGINIAFTWVTILVCALAGAVGALLLVLLAYLGITF</sequence>
<dbReference type="AlphaFoldDB" id="A0AA90TY35"/>
<evidence type="ECO:0000256" key="1">
    <source>
        <dbReference type="SAM" id="Phobius"/>
    </source>
</evidence>
<feature type="transmembrane region" description="Helical" evidence="1">
    <location>
        <begin position="6"/>
        <end position="22"/>
    </location>
</feature>
<keyword evidence="3" id="KW-1185">Reference proteome</keyword>
<organism evidence="2 3">
    <name type="scientific">Methanococcoides alaskense</name>
    <dbReference type="NCBI Taxonomy" id="325778"/>
    <lineage>
        <taxon>Archaea</taxon>
        <taxon>Methanobacteriati</taxon>
        <taxon>Methanobacteriota</taxon>
        <taxon>Stenosarchaea group</taxon>
        <taxon>Methanomicrobia</taxon>
        <taxon>Methanosarcinales</taxon>
        <taxon>Methanosarcinaceae</taxon>
        <taxon>Methanococcoides</taxon>
    </lineage>
</organism>
<comment type="caution">
    <text evidence="2">The sequence shown here is derived from an EMBL/GenBank/DDBJ whole genome shotgun (WGS) entry which is preliminary data.</text>
</comment>
<keyword evidence="1" id="KW-1133">Transmembrane helix</keyword>
<feature type="transmembrane region" description="Helical" evidence="1">
    <location>
        <begin position="54"/>
        <end position="79"/>
    </location>
</feature>
<evidence type="ECO:0000313" key="3">
    <source>
        <dbReference type="Proteomes" id="UP001185015"/>
    </source>
</evidence>
<gene>
    <name evidence="2" type="ORF">J2750_000716</name>
</gene>
<protein>
    <submittedName>
        <fullName evidence="2">Membrane protein</fullName>
    </submittedName>
</protein>
<name>A0AA90TY35_9EURY</name>
<evidence type="ECO:0000313" key="2">
    <source>
        <dbReference type="EMBL" id="MDR6222271.1"/>
    </source>
</evidence>